<dbReference type="PANTHER" id="PTHR44145:SF3">
    <property type="entry name" value="DNAJ HOMOLOG SUBFAMILY A MEMBER 3, MITOCHONDRIAL"/>
    <property type="match status" value="1"/>
</dbReference>
<evidence type="ECO:0000313" key="4">
    <source>
        <dbReference type="EMBL" id="KAF9693763.1"/>
    </source>
</evidence>
<comment type="caution">
    <text evidence="4">The sequence shown here is derived from an EMBL/GenBank/DDBJ whole genome shotgun (WGS) entry which is preliminary data.</text>
</comment>
<sequence>MPPRPPFPTRPIARPQWTCHACLQRPLVLQRPRARLVHATAPRLSDSAPNYYETLQVAPTADAKEIKRQFYALSKKNHPDHNKDDPSASTRFVAISEAYHTLSVPEKRAQYDAQRHQADRRSGWGRRGGGGQDQPQGSYSSAGYAGSRPATGLNKKRGTFRGPPPSFYNSGGYGRHGAKRAEYAHHNPNPGANEAGPESYGEQGGYGPGQQRHGHEVPHFDNVRHKETHDHVHEHILKNRKRSSLYRRDQDYARGDMLVNFLTVSGIVAIIGATVKIFEDKENTGAKAKQRVTA</sequence>
<dbReference type="PANTHER" id="PTHR44145">
    <property type="entry name" value="DNAJ HOMOLOG SUBFAMILY A MEMBER 3, MITOCHONDRIAL"/>
    <property type="match status" value="1"/>
</dbReference>
<dbReference type="Proteomes" id="UP000651452">
    <property type="component" value="Unassembled WGS sequence"/>
</dbReference>
<reference evidence="4" key="1">
    <citation type="submission" date="2018-12" db="EMBL/GenBank/DDBJ databases">
        <authorList>
            <person name="Syme R.A."/>
            <person name="Farfan-Caceres L."/>
            <person name="Lichtenzveig J."/>
        </authorList>
    </citation>
    <scope>NUCLEOTIDE SEQUENCE</scope>
    <source>
        <strain evidence="4">Al4</strain>
    </source>
</reference>
<dbReference type="EMBL" id="RZGK01000015">
    <property type="protein sequence ID" value="KAF9693763.1"/>
    <property type="molecule type" value="Genomic_DNA"/>
</dbReference>
<reference evidence="4" key="2">
    <citation type="submission" date="2020-09" db="EMBL/GenBank/DDBJ databases">
        <title>Reference genome assembly for Australian Ascochyta lentis isolate Al4.</title>
        <authorList>
            <person name="Lee R.C."/>
            <person name="Farfan-Caceres L.M."/>
            <person name="Debler J.W."/>
            <person name="Williams A.H."/>
            <person name="Henares B.M."/>
        </authorList>
    </citation>
    <scope>NUCLEOTIDE SEQUENCE</scope>
    <source>
        <strain evidence="4">Al4</strain>
    </source>
</reference>
<feature type="region of interest" description="Disordered" evidence="2">
    <location>
        <begin position="105"/>
        <end position="216"/>
    </location>
</feature>
<dbReference type="SMART" id="SM00271">
    <property type="entry name" value="DnaJ"/>
    <property type="match status" value="1"/>
</dbReference>
<organism evidence="4 5">
    <name type="scientific">Ascochyta lentis</name>
    <dbReference type="NCBI Taxonomy" id="205686"/>
    <lineage>
        <taxon>Eukaryota</taxon>
        <taxon>Fungi</taxon>
        <taxon>Dikarya</taxon>
        <taxon>Ascomycota</taxon>
        <taxon>Pezizomycotina</taxon>
        <taxon>Dothideomycetes</taxon>
        <taxon>Pleosporomycetidae</taxon>
        <taxon>Pleosporales</taxon>
        <taxon>Pleosporineae</taxon>
        <taxon>Didymellaceae</taxon>
        <taxon>Ascochyta</taxon>
    </lineage>
</organism>
<evidence type="ECO:0000313" key="5">
    <source>
        <dbReference type="Proteomes" id="UP000651452"/>
    </source>
</evidence>
<feature type="compositionally biased region" description="Basic and acidic residues" evidence="2">
    <location>
        <begin position="105"/>
        <end position="122"/>
    </location>
</feature>
<dbReference type="AlphaFoldDB" id="A0A8H7IZ36"/>
<dbReference type="InterPro" id="IPR036869">
    <property type="entry name" value="J_dom_sf"/>
</dbReference>
<gene>
    <name evidence="4" type="ORF">EKO04_008380</name>
</gene>
<dbReference type="SUPFAM" id="SSF46565">
    <property type="entry name" value="Chaperone J-domain"/>
    <property type="match status" value="1"/>
</dbReference>
<dbReference type="Pfam" id="PF00226">
    <property type="entry name" value="DnaJ"/>
    <property type="match status" value="1"/>
</dbReference>
<evidence type="ECO:0000256" key="2">
    <source>
        <dbReference type="SAM" id="MobiDB-lite"/>
    </source>
</evidence>
<keyword evidence="5" id="KW-1185">Reference proteome</keyword>
<name>A0A8H7IZ36_9PLEO</name>
<accession>A0A8H7IZ36</accession>
<dbReference type="PRINTS" id="PR00625">
    <property type="entry name" value="JDOMAIN"/>
</dbReference>
<evidence type="ECO:0000259" key="3">
    <source>
        <dbReference type="PROSITE" id="PS50076"/>
    </source>
</evidence>
<protein>
    <recommendedName>
        <fullName evidence="3">J domain-containing protein</fullName>
    </recommendedName>
</protein>
<feature type="compositionally biased region" description="Low complexity" evidence="2">
    <location>
        <begin position="133"/>
        <end position="147"/>
    </location>
</feature>
<keyword evidence="1" id="KW-0143">Chaperone</keyword>
<dbReference type="InterPro" id="IPR051938">
    <property type="entry name" value="Apopto_cytoskel_mod"/>
</dbReference>
<evidence type="ECO:0000256" key="1">
    <source>
        <dbReference type="ARBA" id="ARBA00023186"/>
    </source>
</evidence>
<dbReference type="InterPro" id="IPR001623">
    <property type="entry name" value="DnaJ_domain"/>
</dbReference>
<dbReference type="OrthoDB" id="10250354at2759"/>
<proteinExistence type="predicted"/>
<dbReference type="Gene3D" id="1.10.287.110">
    <property type="entry name" value="DnaJ domain"/>
    <property type="match status" value="1"/>
</dbReference>
<dbReference type="CDD" id="cd06257">
    <property type="entry name" value="DnaJ"/>
    <property type="match status" value="1"/>
</dbReference>
<dbReference type="PROSITE" id="PS50076">
    <property type="entry name" value="DNAJ_2"/>
    <property type="match status" value="1"/>
</dbReference>
<feature type="domain" description="J" evidence="3">
    <location>
        <begin position="50"/>
        <end position="115"/>
    </location>
</feature>